<accession>T1CIN4</accession>
<dbReference type="AlphaFoldDB" id="T1CIN4"/>
<reference evidence="1 2" key="2">
    <citation type="journal article" date="2013" name="Genome Announc.">
        <title>Draft Genome Sequences of Porphyromonas crevioricanis JCM 15906T and Porphyromonas cansulci JCM 13913T Isolated from a Canine Oral Cavity.</title>
        <authorList>
            <person name="Sakamoto M."/>
            <person name="Tanaka N."/>
            <person name="Shiwa Y."/>
            <person name="Yoshikawa H."/>
            <person name="Ohkuma M."/>
        </authorList>
    </citation>
    <scope>NUCLEOTIDE SEQUENCE [LARGE SCALE GENOMIC DNA]</scope>
    <source>
        <strain evidence="1 2">JCM 15906</strain>
    </source>
</reference>
<protein>
    <submittedName>
        <fullName evidence="1">Uncharacterized protein</fullName>
    </submittedName>
</protein>
<evidence type="ECO:0000313" key="2">
    <source>
        <dbReference type="Proteomes" id="UP000018031"/>
    </source>
</evidence>
<organism evidence="1 2">
    <name type="scientific">Porphyromonas crevioricanis JCM 15906</name>
    <dbReference type="NCBI Taxonomy" id="1305617"/>
    <lineage>
        <taxon>Bacteria</taxon>
        <taxon>Pseudomonadati</taxon>
        <taxon>Bacteroidota</taxon>
        <taxon>Bacteroidia</taxon>
        <taxon>Bacteroidales</taxon>
        <taxon>Porphyromonadaceae</taxon>
        <taxon>Porphyromonas</taxon>
    </lineage>
</organism>
<proteinExistence type="predicted"/>
<gene>
    <name evidence="1" type="ORF">PORCRE_1741</name>
</gene>
<name>T1CIN4_9PORP</name>
<dbReference type="Proteomes" id="UP000018031">
    <property type="component" value="Unassembled WGS sequence"/>
</dbReference>
<dbReference type="EMBL" id="BAOU01000052">
    <property type="protein sequence ID" value="GAD06021.1"/>
    <property type="molecule type" value="Genomic_DNA"/>
</dbReference>
<sequence>MGKSPSRKKWHLSPNDTMKERGDLAYLLKSGVEGLPF</sequence>
<comment type="caution">
    <text evidence="1">The sequence shown here is derived from an EMBL/GenBank/DDBJ whole genome shotgun (WGS) entry which is preliminary data.</text>
</comment>
<evidence type="ECO:0000313" key="1">
    <source>
        <dbReference type="EMBL" id="GAD06021.1"/>
    </source>
</evidence>
<reference evidence="2" key="1">
    <citation type="journal article" date="2013" name="Genome">
        <title>Draft Genome Sequences of Porphyromonas crevioricanis JCM 15906T and Porphyromonas cansulci JCM 13913T Isolated from a Canine Oral Cavity.</title>
        <authorList>
            <person name="Sakamoto M."/>
            <person name="Tanaka N."/>
            <person name="Shiwa Y."/>
            <person name="Yoshikawa H."/>
            <person name="Ohkuma M."/>
        </authorList>
    </citation>
    <scope>NUCLEOTIDE SEQUENCE [LARGE SCALE GENOMIC DNA]</scope>
    <source>
        <strain evidence="2">JCM 15906</strain>
    </source>
</reference>